<dbReference type="Proteomes" id="UP000233748">
    <property type="component" value="Unassembled WGS sequence"/>
</dbReference>
<evidence type="ECO:0000313" key="4">
    <source>
        <dbReference type="Proteomes" id="UP000233748"/>
    </source>
</evidence>
<gene>
    <name evidence="1" type="ORF">XpruCFBP8353_21115</name>
    <name evidence="2" type="ORF">XpruCFBP8354_21405</name>
</gene>
<dbReference type="Proteomes" id="UP000233720">
    <property type="component" value="Unassembled WGS sequence"/>
</dbReference>
<evidence type="ECO:0000313" key="3">
    <source>
        <dbReference type="Proteomes" id="UP000233720"/>
    </source>
</evidence>
<reference evidence="3 4" key="1">
    <citation type="submission" date="2017-11" db="EMBL/GenBank/DDBJ databases">
        <title>Xanthomonas prunicola sp. nov., a novel pathogen that affects nectarine (Prunus persica var. nectarine) trees.</title>
        <authorList>
            <person name="Lopez M."/>
            <person name="Lopez-Soriano P."/>
            <person name="Garita-Cambronero J."/>
            <person name="Beltran C."/>
            <person name="Taghouti G."/>
            <person name="Portier P."/>
            <person name="Cubero J."/>
            <person name="Fischer-Le Saux M."/>
            <person name="Marco-Noales E."/>
        </authorList>
    </citation>
    <scope>NUCLEOTIDE SEQUENCE [LARGE SCALE GENOMIC DNA]</scope>
    <source>
        <strain evidence="1 3">CFBP8353</strain>
        <strain evidence="2 4">CFBP8354</strain>
    </source>
</reference>
<name>A0A2N3REA7_9XANT</name>
<evidence type="ECO:0000313" key="2">
    <source>
        <dbReference type="EMBL" id="PKV15130.1"/>
    </source>
</evidence>
<proteinExistence type="predicted"/>
<dbReference type="EMBL" id="PHKW01000013">
    <property type="protein sequence ID" value="PKV15130.1"/>
    <property type="molecule type" value="Genomic_DNA"/>
</dbReference>
<accession>A0A2N3REA7</accession>
<evidence type="ECO:0000313" key="1">
    <source>
        <dbReference type="EMBL" id="PKV10806.1"/>
    </source>
</evidence>
<keyword evidence="4" id="KW-1185">Reference proteome</keyword>
<organism evidence="1 3">
    <name type="scientific">Xanthomonas prunicola</name>
    <dbReference type="NCBI Taxonomy" id="2053930"/>
    <lineage>
        <taxon>Bacteria</taxon>
        <taxon>Pseudomonadati</taxon>
        <taxon>Pseudomonadota</taxon>
        <taxon>Gammaproteobacteria</taxon>
        <taxon>Lysobacterales</taxon>
        <taxon>Lysobacteraceae</taxon>
        <taxon>Xanthomonas</taxon>
    </lineage>
</organism>
<sequence length="101" mass="11591">MGRFGIPSFKKKIADAAASGEERYVTEADIEEFAHDIVVFNFERLRVDSSLTGEWLIFAKYNEENYYLSLGKHDTGDELIRSQIDVFCLCEFPFLESILAI</sequence>
<protein>
    <submittedName>
        <fullName evidence="1">Uncharacterized protein</fullName>
    </submittedName>
</protein>
<dbReference type="AlphaFoldDB" id="A0A2N3REA7"/>
<comment type="caution">
    <text evidence="1">The sequence shown here is derived from an EMBL/GenBank/DDBJ whole genome shotgun (WGS) entry which is preliminary data.</text>
</comment>
<dbReference type="EMBL" id="PHKV01000014">
    <property type="protein sequence ID" value="PKV10806.1"/>
    <property type="molecule type" value="Genomic_DNA"/>
</dbReference>